<dbReference type="Gene3D" id="1.10.238.10">
    <property type="entry name" value="EF-hand"/>
    <property type="match status" value="1"/>
</dbReference>
<name>A0A6S7IMX0_PARCT</name>
<reference evidence="5" key="1">
    <citation type="submission" date="2020-04" db="EMBL/GenBank/DDBJ databases">
        <authorList>
            <person name="Alioto T."/>
            <person name="Alioto T."/>
            <person name="Gomez Garrido J."/>
        </authorList>
    </citation>
    <scope>NUCLEOTIDE SEQUENCE</scope>
    <source>
        <strain evidence="5">A484AB</strain>
    </source>
</reference>
<dbReference type="PROSITE" id="PS50222">
    <property type="entry name" value="EF_HAND_2"/>
    <property type="match status" value="2"/>
</dbReference>
<dbReference type="GO" id="GO:0005509">
    <property type="term" value="F:calcium ion binding"/>
    <property type="evidence" value="ECO:0007669"/>
    <property type="project" value="InterPro"/>
</dbReference>
<keyword evidence="2" id="KW-0479">Metal-binding</keyword>
<evidence type="ECO:0000256" key="2">
    <source>
        <dbReference type="ARBA" id="ARBA00022723"/>
    </source>
</evidence>
<dbReference type="GO" id="GO:0032587">
    <property type="term" value="C:ruffle membrane"/>
    <property type="evidence" value="ECO:0007669"/>
    <property type="project" value="UniProtKB-SubCell"/>
</dbReference>
<dbReference type="FunFam" id="1.10.238.10:FF:000178">
    <property type="entry name" value="Calmodulin-2 A"/>
    <property type="match status" value="1"/>
</dbReference>
<dbReference type="PROSITE" id="PS00018">
    <property type="entry name" value="EF_HAND_1"/>
    <property type="match status" value="1"/>
</dbReference>
<evidence type="ECO:0000256" key="1">
    <source>
        <dbReference type="ARBA" id="ARBA00004599"/>
    </source>
</evidence>
<evidence type="ECO:0000313" key="6">
    <source>
        <dbReference type="Proteomes" id="UP001152795"/>
    </source>
</evidence>
<dbReference type="EMBL" id="CACRXK020010199">
    <property type="protein sequence ID" value="CAB4018863.1"/>
    <property type="molecule type" value="Genomic_DNA"/>
</dbReference>
<dbReference type="PANTHER" id="PTHR10356">
    <property type="entry name" value="ALLOGRAFT INFLAMMATORY FACTOR-1"/>
    <property type="match status" value="1"/>
</dbReference>
<dbReference type="Pfam" id="PF21008">
    <property type="entry name" value="AIF-1"/>
    <property type="match status" value="1"/>
</dbReference>
<dbReference type="InterPro" id="IPR002048">
    <property type="entry name" value="EF_hand_dom"/>
</dbReference>
<dbReference type="SUPFAM" id="SSF47473">
    <property type="entry name" value="EF-hand"/>
    <property type="match status" value="1"/>
</dbReference>
<sequence length="150" mass="17198">MDTKKNHQGGKAYGALKSSQEDKLDEINKSFINTGDYDDEEEWPDLEGTLNAYKKQFMEFDEDNSGDIDIMELKRMMEKLGQAKTHLELKKMIAEVDTTNSGTITYDEFLHMMLGKKSSILKKILMFEALMKEKEIPKGIPPKRDLSSLP</sequence>
<comment type="subcellular location">
    <subcellularLocation>
        <location evidence="1">Cell projection</location>
        <location evidence="1">Ruffle membrane</location>
        <topology evidence="1">Peripheral membrane protein</topology>
        <orientation evidence="1">Cytoplasmic side</orientation>
    </subcellularLocation>
</comment>
<accession>A0A6S7IMX0</accession>
<dbReference type="OrthoDB" id="26525at2759"/>
<protein>
    <submittedName>
        <fullName evidence="5">Allograft inflammatory factor 1-like</fullName>
    </submittedName>
</protein>
<evidence type="ECO:0000256" key="4">
    <source>
        <dbReference type="ARBA" id="ARBA00022837"/>
    </source>
</evidence>
<dbReference type="InterPro" id="IPR042433">
    <property type="entry name" value="AIF1/AIF1L"/>
</dbReference>
<dbReference type="GO" id="GO:0051015">
    <property type="term" value="F:actin filament binding"/>
    <property type="evidence" value="ECO:0007669"/>
    <property type="project" value="TreeGrafter"/>
</dbReference>
<organism evidence="5 6">
    <name type="scientific">Paramuricea clavata</name>
    <name type="common">Red gorgonian</name>
    <name type="synonym">Violescent sea-whip</name>
    <dbReference type="NCBI Taxonomy" id="317549"/>
    <lineage>
        <taxon>Eukaryota</taxon>
        <taxon>Metazoa</taxon>
        <taxon>Cnidaria</taxon>
        <taxon>Anthozoa</taxon>
        <taxon>Octocorallia</taxon>
        <taxon>Malacalcyonacea</taxon>
        <taxon>Plexauridae</taxon>
        <taxon>Paramuricea</taxon>
    </lineage>
</organism>
<gene>
    <name evidence="5" type="ORF">PACLA_8A086238</name>
</gene>
<keyword evidence="3" id="KW-0677">Repeat</keyword>
<comment type="caution">
    <text evidence="5">The sequence shown here is derived from an EMBL/GenBank/DDBJ whole genome shotgun (WGS) entry which is preliminary data.</text>
</comment>
<dbReference type="InterPro" id="IPR049025">
    <property type="entry name" value="AIF-1_EF_pair"/>
</dbReference>
<keyword evidence="6" id="KW-1185">Reference proteome</keyword>
<dbReference type="AlphaFoldDB" id="A0A6S7IMX0"/>
<evidence type="ECO:0000256" key="3">
    <source>
        <dbReference type="ARBA" id="ARBA00022737"/>
    </source>
</evidence>
<dbReference type="InterPro" id="IPR011992">
    <property type="entry name" value="EF-hand-dom_pair"/>
</dbReference>
<dbReference type="GO" id="GO:0005884">
    <property type="term" value="C:actin filament"/>
    <property type="evidence" value="ECO:0007669"/>
    <property type="project" value="TreeGrafter"/>
</dbReference>
<dbReference type="Proteomes" id="UP001152795">
    <property type="component" value="Unassembled WGS sequence"/>
</dbReference>
<dbReference type="PANTHER" id="PTHR10356:SF0">
    <property type="entry name" value="CALCIUM-BINDING PROTEIN B"/>
    <property type="match status" value="1"/>
</dbReference>
<dbReference type="GO" id="GO:0051017">
    <property type="term" value="P:actin filament bundle assembly"/>
    <property type="evidence" value="ECO:0007669"/>
    <property type="project" value="TreeGrafter"/>
</dbReference>
<dbReference type="SMART" id="SM00054">
    <property type="entry name" value="EFh"/>
    <property type="match status" value="2"/>
</dbReference>
<dbReference type="CDD" id="cd00051">
    <property type="entry name" value="EFh"/>
    <property type="match status" value="1"/>
</dbReference>
<evidence type="ECO:0000313" key="5">
    <source>
        <dbReference type="EMBL" id="CAB4018863.1"/>
    </source>
</evidence>
<dbReference type="InterPro" id="IPR018247">
    <property type="entry name" value="EF_Hand_1_Ca_BS"/>
</dbReference>
<proteinExistence type="predicted"/>
<keyword evidence="4" id="KW-0106">Calcium</keyword>
<dbReference type="GO" id="GO:0097178">
    <property type="term" value="P:ruffle assembly"/>
    <property type="evidence" value="ECO:0007669"/>
    <property type="project" value="TreeGrafter"/>
</dbReference>